<dbReference type="InterPro" id="IPR049708">
    <property type="entry name" value="PP0621-like"/>
</dbReference>
<evidence type="ECO:0000313" key="2">
    <source>
        <dbReference type="EMBL" id="RQH01075.1"/>
    </source>
</evidence>
<organism evidence="2 3">
    <name type="scientific">Paraburkholderia dinghuensis</name>
    <dbReference type="NCBI Taxonomy" id="2305225"/>
    <lineage>
        <taxon>Bacteria</taxon>
        <taxon>Pseudomonadati</taxon>
        <taxon>Pseudomonadota</taxon>
        <taxon>Betaproteobacteria</taxon>
        <taxon>Burkholderiales</taxon>
        <taxon>Burkholderiaceae</taxon>
        <taxon>Paraburkholderia</taxon>
    </lineage>
</organism>
<reference evidence="2 3" key="1">
    <citation type="submission" date="2018-11" db="EMBL/GenBank/DDBJ databases">
        <title>Paraburkholderia sp. DHOA04, isolated from soil.</title>
        <authorList>
            <person name="Gao Z.-H."/>
            <person name="Qiu L.-H."/>
            <person name="Fu J.-C."/>
        </authorList>
    </citation>
    <scope>NUCLEOTIDE SEQUENCE [LARGE SCALE GENOMIC DNA]</scope>
    <source>
        <strain evidence="2 3">DHOA04</strain>
    </source>
</reference>
<comment type="caution">
    <text evidence="2">The sequence shown here is derived from an EMBL/GenBank/DDBJ whole genome shotgun (WGS) entry which is preliminary data.</text>
</comment>
<proteinExistence type="predicted"/>
<feature type="compositionally biased region" description="Low complexity" evidence="1">
    <location>
        <begin position="48"/>
        <end position="65"/>
    </location>
</feature>
<dbReference type="NCBIfam" id="NF041023">
    <property type="entry name" value="PP0621_fam"/>
    <property type="match status" value="1"/>
</dbReference>
<evidence type="ECO:0000256" key="1">
    <source>
        <dbReference type="SAM" id="MobiDB-lite"/>
    </source>
</evidence>
<sequence length="117" mass="12363">MRQIFLLFLLIVLGQWFVKALRRAQMRSGSQGQQAQQGQNTQGGRGAQGAWRASNGAGAAGRSNGQGALPEPMVCCAECGVHAPRSESVTAGAQSFCCAEHARAYVARSADKDRAAR</sequence>
<feature type="region of interest" description="Disordered" evidence="1">
    <location>
        <begin position="28"/>
        <end position="65"/>
    </location>
</feature>
<dbReference type="Proteomes" id="UP000272778">
    <property type="component" value="Unassembled WGS sequence"/>
</dbReference>
<dbReference type="AlphaFoldDB" id="A0A3N6MIR1"/>
<evidence type="ECO:0000313" key="3">
    <source>
        <dbReference type="Proteomes" id="UP000272778"/>
    </source>
</evidence>
<dbReference type="RefSeq" id="WP_124153631.1">
    <property type="nucleotide sequence ID" value="NZ_RQIS01000024.1"/>
</dbReference>
<accession>A0A3N6MIR1</accession>
<dbReference type="EMBL" id="RQIS01000024">
    <property type="protein sequence ID" value="RQH01075.1"/>
    <property type="molecule type" value="Genomic_DNA"/>
</dbReference>
<feature type="compositionally biased region" description="Low complexity" evidence="1">
    <location>
        <begin position="28"/>
        <end position="40"/>
    </location>
</feature>
<keyword evidence="3" id="KW-1185">Reference proteome</keyword>
<name>A0A3N6MIR1_9BURK</name>
<protein>
    <submittedName>
        <fullName evidence="2">Deaminase</fullName>
    </submittedName>
</protein>
<dbReference type="OrthoDB" id="9814432at2"/>
<gene>
    <name evidence="2" type="ORF">D1Y85_24280</name>
</gene>